<evidence type="ECO:0000256" key="4">
    <source>
        <dbReference type="PROSITE-ProRule" id="PRU00175"/>
    </source>
</evidence>
<evidence type="ECO:0000256" key="2">
    <source>
        <dbReference type="ARBA" id="ARBA00022771"/>
    </source>
</evidence>
<sequence>MNRTKIYKDFLSSQRLIDHDITSCEEVAESVKAQNEIKQAMKAEKERDLIQEQMRQEQIRAEERIRAEVARRQEREERQRRRAEQEQPLNRRNILRYARELGIQERENRNAAIQPINPLSELLTADQIRQQRVTMLSTGQPPSLVPPLNEIVISSNENSLVPPSLPNPPQNEIQNPFDPDSIRDVLPPFIARDFNRSFGHNIDPRVIRKHQRNTITGLLMVLRRRRERPIVREVIENLGTFVDFRGRPVTQETFDRLTEIVYKKHDATKEETKEENETPLCSVCHCQFAEGDVMKQLPCNHQFHKACIEPWFERNDTCPICRLQLQA</sequence>
<feature type="domain" description="RING-type" evidence="6">
    <location>
        <begin position="281"/>
        <end position="322"/>
    </location>
</feature>
<keyword evidence="1" id="KW-0479">Metal-binding</keyword>
<dbReference type="CDD" id="cd16454">
    <property type="entry name" value="RING-H2_PA-TM-RING"/>
    <property type="match status" value="1"/>
</dbReference>
<dbReference type="PANTHER" id="PTHR45931:SF3">
    <property type="entry name" value="RING ZINC FINGER-CONTAINING PROTEIN"/>
    <property type="match status" value="1"/>
</dbReference>
<proteinExistence type="predicted"/>
<accession>A0A8J8NQ45</accession>
<feature type="coiled-coil region" evidence="5">
    <location>
        <begin position="33"/>
        <end position="87"/>
    </location>
</feature>
<dbReference type="GO" id="GO:0061630">
    <property type="term" value="F:ubiquitin protein ligase activity"/>
    <property type="evidence" value="ECO:0007669"/>
    <property type="project" value="TreeGrafter"/>
</dbReference>
<dbReference type="AlphaFoldDB" id="A0A8J8NQ45"/>
<keyword evidence="2 4" id="KW-0863">Zinc-finger</keyword>
<keyword evidence="8" id="KW-1185">Reference proteome</keyword>
<organism evidence="7 8">
    <name type="scientific">Halteria grandinella</name>
    <dbReference type="NCBI Taxonomy" id="5974"/>
    <lineage>
        <taxon>Eukaryota</taxon>
        <taxon>Sar</taxon>
        <taxon>Alveolata</taxon>
        <taxon>Ciliophora</taxon>
        <taxon>Intramacronucleata</taxon>
        <taxon>Spirotrichea</taxon>
        <taxon>Stichotrichia</taxon>
        <taxon>Sporadotrichida</taxon>
        <taxon>Halteriidae</taxon>
        <taxon>Halteria</taxon>
    </lineage>
</organism>
<dbReference type="PANTHER" id="PTHR45931">
    <property type="entry name" value="SI:CH211-59O9.10"/>
    <property type="match status" value="1"/>
</dbReference>
<name>A0A8J8NQ45_HALGN</name>
<dbReference type="Gene3D" id="3.30.40.10">
    <property type="entry name" value="Zinc/RING finger domain, C3HC4 (zinc finger)"/>
    <property type="match status" value="1"/>
</dbReference>
<dbReference type="InterPro" id="IPR013083">
    <property type="entry name" value="Znf_RING/FYVE/PHD"/>
</dbReference>
<dbReference type="SMART" id="SM00184">
    <property type="entry name" value="RING"/>
    <property type="match status" value="1"/>
</dbReference>
<dbReference type="EMBL" id="RRYP01010789">
    <property type="protein sequence ID" value="TNV78161.1"/>
    <property type="molecule type" value="Genomic_DNA"/>
</dbReference>
<evidence type="ECO:0000256" key="1">
    <source>
        <dbReference type="ARBA" id="ARBA00022723"/>
    </source>
</evidence>
<dbReference type="GO" id="GO:0006511">
    <property type="term" value="P:ubiquitin-dependent protein catabolic process"/>
    <property type="evidence" value="ECO:0007669"/>
    <property type="project" value="TreeGrafter"/>
</dbReference>
<dbReference type="InterPro" id="IPR001841">
    <property type="entry name" value="Znf_RING"/>
</dbReference>
<comment type="caution">
    <text evidence="7">The sequence shown here is derived from an EMBL/GenBank/DDBJ whole genome shotgun (WGS) entry which is preliminary data.</text>
</comment>
<dbReference type="OrthoDB" id="8062037at2759"/>
<dbReference type="Proteomes" id="UP000785679">
    <property type="component" value="Unassembled WGS sequence"/>
</dbReference>
<evidence type="ECO:0000256" key="5">
    <source>
        <dbReference type="SAM" id="Coils"/>
    </source>
</evidence>
<dbReference type="PROSITE" id="PS50089">
    <property type="entry name" value="ZF_RING_2"/>
    <property type="match status" value="1"/>
</dbReference>
<evidence type="ECO:0000313" key="8">
    <source>
        <dbReference type="Proteomes" id="UP000785679"/>
    </source>
</evidence>
<reference evidence="7" key="1">
    <citation type="submission" date="2019-06" db="EMBL/GenBank/DDBJ databases">
        <authorList>
            <person name="Zheng W."/>
        </authorList>
    </citation>
    <scope>NUCLEOTIDE SEQUENCE</scope>
    <source>
        <strain evidence="7">QDHG01</strain>
    </source>
</reference>
<dbReference type="SUPFAM" id="SSF57850">
    <property type="entry name" value="RING/U-box"/>
    <property type="match status" value="1"/>
</dbReference>
<dbReference type="GO" id="GO:0005634">
    <property type="term" value="C:nucleus"/>
    <property type="evidence" value="ECO:0007669"/>
    <property type="project" value="TreeGrafter"/>
</dbReference>
<evidence type="ECO:0000313" key="7">
    <source>
        <dbReference type="EMBL" id="TNV78161.1"/>
    </source>
</evidence>
<keyword evidence="5" id="KW-0175">Coiled coil</keyword>
<protein>
    <recommendedName>
        <fullName evidence="6">RING-type domain-containing protein</fullName>
    </recommendedName>
</protein>
<dbReference type="GO" id="GO:0008270">
    <property type="term" value="F:zinc ion binding"/>
    <property type="evidence" value="ECO:0007669"/>
    <property type="project" value="UniProtKB-KW"/>
</dbReference>
<dbReference type="Pfam" id="PF13639">
    <property type="entry name" value="zf-RING_2"/>
    <property type="match status" value="1"/>
</dbReference>
<gene>
    <name evidence="7" type="ORF">FGO68_gene4262</name>
</gene>
<evidence type="ECO:0000256" key="3">
    <source>
        <dbReference type="ARBA" id="ARBA00022833"/>
    </source>
</evidence>
<dbReference type="InterPro" id="IPR051834">
    <property type="entry name" value="RING_finger_E3_ligase"/>
</dbReference>
<evidence type="ECO:0000259" key="6">
    <source>
        <dbReference type="PROSITE" id="PS50089"/>
    </source>
</evidence>
<keyword evidence="3" id="KW-0862">Zinc</keyword>